<dbReference type="Pfam" id="PF13432">
    <property type="entry name" value="TPR_16"/>
    <property type="match status" value="3"/>
</dbReference>
<reference evidence="5" key="1">
    <citation type="journal article" date="2019" name="Int. J. Syst. Evol. Microbiol.">
        <title>The Global Catalogue of Microorganisms (GCM) 10K type strain sequencing project: providing services to taxonomists for standard genome sequencing and annotation.</title>
        <authorList>
            <consortium name="The Broad Institute Genomics Platform"/>
            <consortium name="The Broad Institute Genome Sequencing Center for Infectious Disease"/>
            <person name="Wu L."/>
            <person name="Ma J."/>
        </authorList>
    </citation>
    <scope>NUCLEOTIDE SEQUENCE [LARGE SCALE GENOMIC DNA]</scope>
    <source>
        <strain evidence="5">WLHS5</strain>
    </source>
</reference>
<dbReference type="InterPro" id="IPR019734">
    <property type="entry name" value="TPR_rpt"/>
</dbReference>
<dbReference type="SUPFAM" id="SSF81901">
    <property type="entry name" value="HCP-like"/>
    <property type="match status" value="4"/>
</dbReference>
<proteinExistence type="predicted"/>
<protein>
    <submittedName>
        <fullName evidence="4">Tetratricopeptide repeat protein</fullName>
    </submittedName>
</protein>
<dbReference type="Proteomes" id="UP001596504">
    <property type="component" value="Unassembled WGS sequence"/>
</dbReference>
<dbReference type="Gene3D" id="1.25.40.10">
    <property type="entry name" value="Tetratricopeptide repeat domain"/>
    <property type="match status" value="5"/>
</dbReference>
<dbReference type="PANTHER" id="PTHR45586:SF1">
    <property type="entry name" value="LIPOPOLYSACCHARIDE ASSEMBLY PROTEIN B"/>
    <property type="match status" value="1"/>
</dbReference>
<organism evidence="4 5">
    <name type="scientific">Saccharopolyspora griseoalba</name>
    <dbReference type="NCBI Taxonomy" id="1431848"/>
    <lineage>
        <taxon>Bacteria</taxon>
        <taxon>Bacillati</taxon>
        <taxon>Actinomycetota</taxon>
        <taxon>Actinomycetes</taxon>
        <taxon>Pseudonocardiales</taxon>
        <taxon>Pseudonocardiaceae</taxon>
        <taxon>Saccharopolyspora</taxon>
    </lineage>
</organism>
<keyword evidence="5" id="KW-1185">Reference proteome</keyword>
<name>A0ABW2LLC8_9PSEU</name>
<dbReference type="PANTHER" id="PTHR45586">
    <property type="entry name" value="TPR REPEAT-CONTAINING PROTEIN PA4667"/>
    <property type="match status" value="1"/>
</dbReference>
<dbReference type="SMART" id="SM00028">
    <property type="entry name" value="TPR"/>
    <property type="match status" value="9"/>
</dbReference>
<evidence type="ECO:0000256" key="2">
    <source>
        <dbReference type="ARBA" id="ARBA00022803"/>
    </source>
</evidence>
<dbReference type="EMBL" id="JBHTCJ010000009">
    <property type="protein sequence ID" value="MFC7343342.1"/>
    <property type="molecule type" value="Genomic_DNA"/>
</dbReference>
<keyword evidence="1" id="KW-0677">Repeat</keyword>
<evidence type="ECO:0000313" key="5">
    <source>
        <dbReference type="Proteomes" id="UP001596504"/>
    </source>
</evidence>
<dbReference type="RefSeq" id="WP_380670135.1">
    <property type="nucleotide sequence ID" value="NZ_JBHTCJ010000009.1"/>
</dbReference>
<evidence type="ECO:0000256" key="3">
    <source>
        <dbReference type="SAM" id="MobiDB-lite"/>
    </source>
</evidence>
<comment type="caution">
    <text evidence="4">The sequence shown here is derived from an EMBL/GenBank/DDBJ whole genome shotgun (WGS) entry which is preliminary data.</text>
</comment>
<dbReference type="InterPro" id="IPR011990">
    <property type="entry name" value="TPR-like_helical_dom_sf"/>
</dbReference>
<gene>
    <name evidence="4" type="ORF">ACFQRI_18230</name>
</gene>
<keyword evidence="2" id="KW-0802">TPR repeat</keyword>
<evidence type="ECO:0000313" key="4">
    <source>
        <dbReference type="EMBL" id="MFC7343342.1"/>
    </source>
</evidence>
<evidence type="ECO:0000256" key="1">
    <source>
        <dbReference type="ARBA" id="ARBA00022737"/>
    </source>
</evidence>
<feature type="region of interest" description="Disordered" evidence="3">
    <location>
        <begin position="836"/>
        <end position="860"/>
    </location>
</feature>
<accession>A0ABW2LLC8</accession>
<feature type="compositionally biased region" description="Basic and acidic residues" evidence="3">
    <location>
        <begin position="836"/>
        <end position="845"/>
    </location>
</feature>
<sequence length="1330" mass="142234">MSRWEKRITQARQLLLDGDQDGAERELRTVLREGDLAAAAQAGLQVAAMLAERDELTEAREIYQRVVDTEQPAHAQSAAIALGNLLLEAEELASAQVLLRMAAEGPEPDEAGRAEVLLAQVLTERGDGAGAREARGRALASGDPGVVEAAQQLSLPPDRSEGAEYLQIAYQRALAMLEQGRDGDAEPILHKLLDSGHPHYGSLGAAKLYALHADEAATARELADRIIALAHPEHLAWGHVLRGGVLEDLDEPAGAAEAYELAAQDPRPKVRLHALIRLSIQLRRTQPQRAREVLQQVIDTRHPDYAVEALGVLAELQRDAGDPAAAIETFGRVVDSGHPDKAPLAAYHLGVLRYDQDDLDGAAEAFRRAARATDANLAHQAELALSMMDPERASATDTALLAAVPDEPELDAGELLDRARKAAAAADLATARDDHLRLLGGELAAQARISLGLAEAALGDRQRGRQLLREAAGADGSAQARYAAFLDAVLDEPSAPAVLPVLLRVEAGEPAADPHELVAVGAAAFTGRAPTEELVGLTESVDSLVRTTAGALLAEQRVRSERSAEAQPLLQRVLDEGHPAPRPWAAIALGELLMERGELDGTVAAFETALATRHPAIVGDAFDKLALIYRTLERHDELRDLYRRTASAGHPEHGPRAAFLLGEELVDADDLDAALELFTRAAGSNSTTAAVAVFGMRAVRQELEAAQESFLALAEDSEQRRTAAQLCLKLAHRYLGRGVPSSARWALRLVGESGPAELRQQGWLFLGALHVERGEHEAALRAWEQAVEGIDPEEAVVAKVSIADLVAETDPDRAVALLEEVASSDARNSADAARRLAELRPREVPSQRGADAEPPEGESDFERAERLLRSGHAEAAKAVIAGHYDSTLLAEFWHLVRTNLASATELLAEAGEEDRRICSELALELGRRQAAAGSPEALARFRLVVDHGHPEAIPKAHLALGKHAEKRGEHAMALSWYRRAIHADEPAAVARAGVLMSQLLARVHDLHGAISIARHSHVEGTGTAALEAGVLLGHLQHLAGEPEEARRTWDEAEQSADSAEQFGTALHRRIRVVGETAPEAEAMLRRAAESDDPATSAIALRLLADRAEDPQQAIGHLRAAAEADAPAHAEAARGRLAEILLEQGHSEAAGEQFERVRRSEEPSLAARGEFGLGLIRYESGDLPGAVVAFVKAAGHAPEEDLGEDALNNVRVVLDDQRGSGDHQGATDTLRRMTEVVPEDHVAEWAQEAGDELLGDGDPDAALVYLRCAVEIGAPDPVPDAVLALGEALQRRGDVSGARQAYQRVLGSGEERLAAVANHRLNELASGRSFA</sequence>
<dbReference type="InterPro" id="IPR051012">
    <property type="entry name" value="CellSynth/LPSAsmb/PSIAsmb"/>
</dbReference>